<keyword evidence="3" id="KW-1185">Reference proteome</keyword>
<keyword evidence="1" id="KW-0732">Signal</keyword>
<dbReference type="Proteomes" id="UP001182556">
    <property type="component" value="Unassembled WGS sequence"/>
</dbReference>
<evidence type="ECO:0000313" key="2">
    <source>
        <dbReference type="EMBL" id="KAK1920736.1"/>
    </source>
</evidence>
<organism evidence="2 3">
    <name type="scientific">Papiliotrema laurentii</name>
    <name type="common">Cryptococcus laurentii</name>
    <dbReference type="NCBI Taxonomy" id="5418"/>
    <lineage>
        <taxon>Eukaryota</taxon>
        <taxon>Fungi</taxon>
        <taxon>Dikarya</taxon>
        <taxon>Basidiomycota</taxon>
        <taxon>Agaricomycotina</taxon>
        <taxon>Tremellomycetes</taxon>
        <taxon>Tremellales</taxon>
        <taxon>Rhynchogastremaceae</taxon>
        <taxon>Papiliotrema</taxon>
    </lineage>
</organism>
<feature type="chain" id="PRO_5041956393" description="Secreted protein" evidence="1">
    <location>
        <begin position="25"/>
        <end position="111"/>
    </location>
</feature>
<reference evidence="2" key="1">
    <citation type="submission" date="2023-02" db="EMBL/GenBank/DDBJ databases">
        <title>Identification and recombinant expression of a fungal hydrolase from Papiliotrema laurentii that hydrolyzes apple cutin and clears colloidal polyester polyurethane.</title>
        <authorList>
            <consortium name="DOE Joint Genome Institute"/>
            <person name="Roman V.A."/>
            <person name="Bojanowski C."/>
            <person name="Crable B.R."/>
            <person name="Wagner D.N."/>
            <person name="Hung C.S."/>
            <person name="Nadeau L.J."/>
            <person name="Schratz L."/>
            <person name="Haridas S."/>
            <person name="Pangilinan J."/>
            <person name="Lipzen A."/>
            <person name="Na H."/>
            <person name="Yan M."/>
            <person name="Ng V."/>
            <person name="Grigoriev I.V."/>
            <person name="Spatafora J.W."/>
            <person name="Barlow D."/>
            <person name="Biffinger J."/>
            <person name="Kelley-Loughnane N."/>
            <person name="Varaljay V.A."/>
            <person name="Crookes-Goodson W.J."/>
        </authorList>
    </citation>
    <scope>NUCLEOTIDE SEQUENCE</scope>
    <source>
        <strain evidence="2">5307AH</strain>
    </source>
</reference>
<gene>
    <name evidence="2" type="ORF">DB88DRAFT_128138</name>
</gene>
<evidence type="ECO:0000313" key="3">
    <source>
        <dbReference type="Proteomes" id="UP001182556"/>
    </source>
</evidence>
<name>A0AAD9CX59_PAPLA</name>
<accession>A0AAD9CX59</accession>
<evidence type="ECO:0000256" key="1">
    <source>
        <dbReference type="SAM" id="SignalP"/>
    </source>
</evidence>
<comment type="caution">
    <text evidence="2">The sequence shown here is derived from an EMBL/GenBank/DDBJ whole genome shotgun (WGS) entry which is preliminary data.</text>
</comment>
<proteinExistence type="predicted"/>
<dbReference type="AlphaFoldDB" id="A0AAD9CX59"/>
<dbReference type="EMBL" id="JAODAN010000013">
    <property type="protein sequence ID" value="KAK1920736.1"/>
    <property type="molecule type" value="Genomic_DNA"/>
</dbReference>
<sequence>MRTSYPKLPVMHLAWFTCPLPALAAPYLSVSVGLWLSLRSASRSASSSQDRRGVRQVPASGPGGIWGYHCARALSSQYVAIRGVFSALVHSLTTRRSCRDQSRSPGSVLTT</sequence>
<feature type="signal peptide" evidence="1">
    <location>
        <begin position="1"/>
        <end position="24"/>
    </location>
</feature>
<evidence type="ECO:0008006" key="4">
    <source>
        <dbReference type="Google" id="ProtNLM"/>
    </source>
</evidence>
<protein>
    <recommendedName>
        <fullName evidence="4">Secreted protein</fullName>
    </recommendedName>
</protein>